<dbReference type="RefSeq" id="WP_172465282.1">
    <property type="nucleotide sequence ID" value="NZ_CABLBX010000002.1"/>
</dbReference>
<keyword evidence="2 4" id="KW-0479">Metal-binding</keyword>
<evidence type="ECO:0000256" key="3">
    <source>
        <dbReference type="ARBA" id="ARBA00023004"/>
    </source>
</evidence>
<evidence type="ECO:0000313" key="8">
    <source>
        <dbReference type="Proteomes" id="UP000254626"/>
    </source>
</evidence>
<keyword evidence="1 4" id="KW-0349">Heme</keyword>
<name>A0AAX2LRF1_VIBFL</name>
<protein>
    <submittedName>
        <fullName evidence="7">Cytochrome c, class I</fullName>
    </submittedName>
</protein>
<keyword evidence="3 4" id="KW-0408">Iron</keyword>
<feature type="domain" description="Cytochrome c" evidence="6">
    <location>
        <begin position="21"/>
        <end position="115"/>
    </location>
</feature>
<evidence type="ECO:0000256" key="2">
    <source>
        <dbReference type="ARBA" id="ARBA00022723"/>
    </source>
</evidence>
<dbReference type="AlphaFoldDB" id="A0AAX2LRF1"/>
<dbReference type="EMBL" id="UHIP01000001">
    <property type="protein sequence ID" value="SUP24779.1"/>
    <property type="molecule type" value="Genomic_DNA"/>
</dbReference>
<keyword evidence="5" id="KW-0732">Signal</keyword>
<dbReference type="GeneID" id="29387404"/>
<sequence>MNKRAVSLLFALVALGTHYPVSAESDQDKFVTNCSGCHGMDAKGIIGLAPSLENPQLWNRLGDKRDQYIAGVVTGGMSGKIESLGNSYQGFAMPPQSFLETADLVEITHYILSDINHLTGGPDANLIDKYKENPLSHQELHQLRDGD</sequence>
<feature type="signal peptide" evidence="5">
    <location>
        <begin position="1"/>
        <end position="23"/>
    </location>
</feature>
<feature type="chain" id="PRO_5043657057" evidence="5">
    <location>
        <begin position="24"/>
        <end position="147"/>
    </location>
</feature>
<reference evidence="7 8" key="1">
    <citation type="submission" date="2018-06" db="EMBL/GenBank/DDBJ databases">
        <authorList>
            <consortium name="Pathogen Informatics"/>
            <person name="Doyle S."/>
        </authorList>
    </citation>
    <scope>NUCLEOTIDE SEQUENCE [LARGE SCALE GENOMIC DNA]</scope>
    <source>
        <strain evidence="7 8">NCTC11327</strain>
    </source>
</reference>
<dbReference type="Gene3D" id="1.10.760.10">
    <property type="entry name" value="Cytochrome c-like domain"/>
    <property type="match status" value="1"/>
</dbReference>
<dbReference type="Proteomes" id="UP000254626">
    <property type="component" value="Unassembled WGS sequence"/>
</dbReference>
<evidence type="ECO:0000256" key="4">
    <source>
        <dbReference type="PROSITE-ProRule" id="PRU00433"/>
    </source>
</evidence>
<dbReference type="GO" id="GO:0009055">
    <property type="term" value="F:electron transfer activity"/>
    <property type="evidence" value="ECO:0007669"/>
    <property type="project" value="InterPro"/>
</dbReference>
<dbReference type="PROSITE" id="PS51007">
    <property type="entry name" value="CYTC"/>
    <property type="match status" value="1"/>
</dbReference>
<evidence type="ECO:0000256" key="5">
    <source>
        <dbReference type="SAM" id="SignalP"/>
    </source>
</evidence>
<dbReference type="InterPro" id="IPR009056">
    <property type="entry name" value="Cyt_c-like_dom"/>
</dbReference>
<dbReference type="SUPFAM" id="SSF46626">
    <property type="entry name" value="Cytochrome c"/>
    <property type="match status" value="1"/>
</dbReference>
<dbReference type="InterPro" id="IPR036909">
    <property type="entry name" value="Cyt_c-like_dom_sf"/>
</dbReference>
<comment type="caution">
    <text evidence="7">The sequence shown here is derived from an EMBL/GenBank/DDBJ whole genome shotgun (WGS) entry which is preliminary data.</text>
</comment>
<dbReference type="Pfam" id="PF00034">
    <property type="entry name" value="Cytochrom_C"/>
    <property type="match status" value="1"/>
</dbReference>
<accession>A0AAX2LRF1</accession>
<gene>
    <name evidence="7" type="primary">cycA</name>
    <name evidence="7" type="ORF">NCTC11327_01549</name>
</gene>
<evidence type="ECO:0000259" key="6">
    <source>
        <dbReference type="PROSITE" id="PS51007"/>
    </source>
</evidence>
<evidence type="ECO:0000313" key="7">
    <source>
        <dbReference type="EMBL" id="SUP24779.1"/>
    </source>
</evidence>
<proteinExistence type="predicted"/>
<evidence type="ECO:0000256" key="1">
    <source>
        <dbReference type="ARBA" id="ARBA00022617"/>
    </source>
</evidence>
<dbReference type="GO" id="GO:0020037">
    <property type="term" value="F:heme binding"/>
    <property type="evidence" value="ECO:0007669"/>
    <property type="project" value="InterPro"/>
</dbReference>
<dbReference type="GO" id="GO:0046872">
    <property type="term" value="F:metal ion binding"/>
    <property type="evidence" value="ECO:0007669"/>
    <property type="project" value="UniProtKB-KW"/>
</dbReference>
<organism evidence="7 8">
    <name type="scientific">Vibrio fluvialis</name>
    <dbReference type="NCBI Taxonomy" id="676"/>
    <lineage>
        <taxon>Bacteria</taxon>
        <taxon>Pseudomonadati</taxon>
        <taxon>Pseudomonadota</taxon>
        <taxon>Gammaproteobacteria</taxon>
        <taxon>Vibrionales</taxon>
        <taxon>Vibrionaceae</taxon>
        <taxon>Vibrio</taxon>
    </lineage>
</organism>